<protein>
    <submittedName>
        <fullName evidence="2">Uncharacterized protein</fullName>
    </submittedName>
</protein>
<evidence type="ECO:0000256" key="1">
    <source>
        <dbReference type="SAM" id="MobiDB-lite"/>
    </source>
</evidence>
<dbReference type="EMBL" id="MVIJ01000011">
    <property type="protein sequence ID" value="ORB74381.1"/>
    <property type="molecule type" value="Genomic_DNA"/>
</dbReference>
<dbReference type="Proteomes" id="UP000192601">
    <property type="component" value="Unassembled WGS sequence"/>
</dbReference>
<keyword evidence="3" id="KW-1185">Reference proteome</keyword>
<gene>
    <name evidence="2" type="ORF">BST44_09675</name>
</gene>
<proteinExistence type="predicted"/>
<feature type="region of interest" description="Disordered" evidence="1">
    <location>
        <begin position="37"/>
        <end position="70"/>
    </location>
</feature>
<dbReference type="AlphaFoldDB" id="A0A1X0KH34"/>
<organism evidence="2 3">
    <name type="scientific">Mycobacterium scrofulaceum</name>
    <dbReference type="NCBI Taxonomy" id="1783"/>
    <lineage>
        <taxon>Bacteria</taxon>
        <taxon>Bacillati</taxon>
        <taxon>Actinomycetota</taxon>
        <taxon>Actinomycetes</taxon>
        <taxon>Mycobacteriales</taxon>
        <taxon>Mycobacteriaceae</taxon>
        <taxon>Mycobacterium</taxon>
    </lineage>
</organism>
<comment type="caution">
    <text evidence="2">The sequence shown here is derived from an EMBL/GenBank/DDBJ whole genome shotgun (WGS) entry which is preliminary data.</text>
</comment>
<sequence>MSDLMAQLLLSADSSMLRGNPRPDKGAKARRLGALVTSADHPAAPETTGERRSLGVGTSVPTDLRREQLK</sequence>
<dbReference type="STRING" id="1783.BST44_09675"/>
<accession>A0A1X0KH34</accession>
<evidence type="ECO:0000313" key="3">
    <source>
        <dbReference type="Proteomes" id="UP000192601"/>
    </source>
</evidence>
<reference evidence="2 3" key="1">
    <citation type="submission" date="2017-02" db="EMBL/GenBank/DDBJ databases">
        <title>The new phylogeny of genus Mycobacterium.</title>
        <authorList>
            <person name="Tortoli E."/>
            <person name="Trovato A."/>
            <person name="Cirillo D.M."/>
        </authorList>
    </citation>
    <scope>NUCLEOTIDE SEQUENCE [LARGE SCALE GENOMIC DNA]</scope>
    <source>
        <strain evidence="2 3">DSM 43992</strain>
    </source>
</reference>
<evidence type="ECO:0000313" key="2">
    <source>
        <dbReference type="EMBL" id="ORB74381.1"/>
    </source>
</evidence>
<name>A0A1X0KH34_MYCSC</name>